<feature type="compositionally biased region" description="Low complexity" evidence="1">
    <location>
        <begin position="183"/>
        <end position="209"/>
    </location>
</feature>
<feature type="compositionally biased region" description="Low complexity" evidence="1">
    <location>
        <begin position="118"/>
        <end position="128"/>
    </location>
</feature>
<gene>
    <name evidence="2" type="ORF">AVDCRST_MAG61-2659</name>
</gene>
<feature type="compositionally biased region" description="Basic residues" evidence="1">
    <location>
        <begin position="107"/>
        <end position="117"/>
    </location>
</feature>
<dbReference type="GO" id="GO:0008168">
    <property type="term" value="F:methyltransferase activity"/>
    <property type="evidence" value="ECO:0007669"/>
    <property type="project" value="UniProtKB-KW"/>
</dbReference>
<reference evidence="2" key="1">
    <citation type="submission" date="2020-02" db="EMBL/GenBank/DDBJ databases">
        <authorList>
            <person name="Meier V. D."/>
        </authorList>
    </citation>
    <scope>NUCLEOTIDE SEQUENCE</scope>
    <source>
        <strain evidence="2">AVDCRST_MAG61</strain>
    </source>
</reference>
<name>A0A6J4L4N6_9ACTN</name>
<feature type="non-terminal residue" evidence="2">
    <location>
        <position position="261"/>
    </location>
</feature>
<feature type="compositionally biased region" description="Basic residues" evidence="1">
    <location>
        <begin position="147"/>
        <end position="162"/>
    </location>
</feature>
<organism evidence="2">
    <name type="scientific">uncultured Friedmanniella sp</name>
    <dbReference type="NCBI Taxonomy" id="335381"/>
    <lineage>
        <taxon>Bacteria</taxon>
        <taxon>Bacillati</taxon>
        <taxon>Actinomycetota</taxon>
        <taxon>Actinomycetes</taxon>
        <taxon>Propionibacteriales</taxon>
        <taxon>Nocardioidaceae</taxon>
        <taxon>Friedmanniella</taxon>
        <taxon>environmental samples</taxon>
    </lineage>
</organism>
<evidence type="ECO:0000313" key="2">
    <source>
        <dbReference type="EMBL" id="CAA9323821.1"/>
    </source>
</evidence>
<keyword evidence="2" id="KW-0808">Transferase</keyword>
<evidence type="ECO:0000256" key="1">
    <source>
        <dbReference type="SAM" id="MobiDB-lite"/>
    </source>
</evidence>
<keyword evidence="2" id="KW-0489">Methyltransferase</keyword>
<dbReference type="AlphaFoldDB" id="A0A6J4L4N6"/>
<dbReference type="GO" id="GO:0032259">
    <property type="term" value="P:methylation"/>
    <property type="evidence" value="ECO:0007669"/>
    <property type="project" value="UniProtKB-KW"/>
</dbReference>
<feature type="compositionally biased region" description="Basic residues" evidence="1">
    <location>
        <begin position="37"/>
        <end position="46"/>
    </location>
</feature>
<protein>
    <submittedName>
        <fullName evidence="2">RNA binding methyltransferase FtsJ like</fullName>
    </submittedName>
</protein>
<feature type="region of interest" description="Disordered" evidence="1">
    <location>
        <begin position="1"/>
        <end position="261"/>
    </location>
</feature>
<feature type="compositionally biased region" description="Basic and acidic residues" evidence="1">
    <location>
        <begin position="56"/>
        <end position="65"/>
    </location>
</feature>
<feature type="compositionally biased region" description="Low complexity" evidence="1">
    <location>
        <begin position="219"/>
        <end position="238"/>
    </location>
</feature>
<accession>A0A6J4L4N6</accession>
<sequence length="261" mass="27863">DCRFAERPGAVTARPVAAGTWAGAFPQPGAGPDPRRRGACRRRRGHQAGCGGAARRLADRDDRPLRLPRGAQADRRPGRAGAGAGRRPGPGRRVVDRRVHPGAAGARLRRRVRRGCGHRPAGGLAAGRPARRRPRADQPAGPDPRPRRWRAGRPDRRRRLLHLPHLAGRSAGRRHPARRPDAADGQAAVRGRAGPAGPRWRGPRPSAAHRGGRGGAERGTGLRLARARRLPQPAARSRGQPGVLRAAFRPGAGWPGPDDGL</sequence>
<dbReference type="EMBL" id="CADCTT010000309">
    <property type="protein sequence ID" value="CAA9323821.1"/>
    <property type="molecule type" value="Genomic_DNA"/>
</dbReference>
<proteinExistence type="predicted"/>
<feature type="non-terminal residue" evidence="2">
    <location>
        <position position="1"/>
    </location>
</feature>